<keyword evidence="5 20" id="KW-0813">Transport</keyword>
<feature type="transmembrane region" description="Helical" evidence="20">
    <location>
        <begin position="30"/>
        <end position="52"/>
    </location>
</feature>
<feature type="transmembrane region" description="Helical" evidence="20">
    <location>
        <begin position="178"/>
        <end position="200"/>
    </location>
</feature>
<reference evidence="23" key="1">
    <citation type="journal article" date="2003" name="J. Mol. Evol.">
        <title>Mitochondrial genomics of ostariophysan fishes: perspectives on phylogeny and biogeography.</title>
        <authorList>
            <person name="Saitoh K."/>
            <person name="Miya M."/>
            <person name="Inoue J.G."/>
            <person name="Ishiguro N.B."/>
            <person name="Nishida M."/>
        </authorList>
    </citation>
    <scope>NUCLEOTIDE SEQUENCE</scope>
</reference>
<evidence type="ECO:0000256" key="9">
    <source>
        <dbReference type="ARBA" id="ARBA00022723"/>
    </source>
</evidence>
<feature type="transmembrane region" description="Helical" evidence="20">
    <location>
        <begin position="229"/>
        <end position="250"/>
    </location>
</feature>
<geneLocation type="mitochondrion" evidence="23"/>
<feature type="binding site" description="axial binding residue" evidence="19">
    <location>
        <position position="97"/>
    </location>
    <ligand>
        <name>heme b</name>
        <dbReference type="ChEBI" id="CHEBI:60344"/>
        <label>b566</label>
    </ligand>
    <ligandPart>
        <name>Fe</name>
        <dbReference type="ChEBI" id="CHEBI:18248"/>
    </ligandPart>
</feature>
<keyword evidence="16 20" id="KW-0472">Membrane</keyword>
<evidence type="ECO:0000256" key="17">
    <source>
        <dbReference type="ARBA" id="ARBA00061233"/>
    </source>
</evidence>
<keyword evidence="15 20" id="KW-0496">Mitochondrion</keyword>
<evidence type="ECO:0000256" key="1">
    <source>
        <dbReference type="ARBA" id="ARBA00002566"/>
    </source>
</evidence>
<dbReference type="SUPFAM" id="SSF81342">
    <property type="entry name" value="Transmembrane di-heme cytochromes"/>
    <property type="match status" value="1"/>
</dbReference>
<keyword evidence="10" id="KW-0999">Mitochondrion inner membrane</keyword>
<dbReference type="Gene3D" id="1.20.810.10">
    <property type="entry name" value="Cytochrome Bc1 Complex, Chain C"/>
    <property type="match status" value="1"/>
</dbReference>
<dbReference type="Pfam" id="PF00032">
    <property type="entry name" value="Cytochrom_B_C"/>
    <property type="match status" value="1"/>
</dbReference>
<feature type="binding site" description="axial binding residue" evidence="19">
    <location>
        <position position="196"/>
    </location>
    <ligand>
        <name>heme b</name>
        <dbReference type="ChEBI" id="CHEBI:60344"/>
        <label>b566</label>
    </ligand>
    <ligandPart>
        <name>Fe</name>
        <dbReference type="ChEBI" id="CHEBI:18248"/>
    </ligandPart>
</feature>
<keyword evidence="7 20" id="KW-0679">Respiratory chain</keyword>
<evidence type="ECO:0000256" key="13">
    <source>
        <dbReference type="ARBA" id="ARBA00023004"/>
    </source>
</evidence>
<dbReference type="GO" id="GO:0046872">
    <property type="term" value="F:metal ion binding"/>
    <property type="evidence" value="ECO:0007669"/>
    <property type="project" value="UniProtKB-UniRule"/>
</dbReference>
<dbReference type="FunFam" id="1.20.810.10:FF:000002">
    <property type="entry name" value="Cytochrome b"/>
    <property type="match status" value="1"/>
</dbReference>
<name>Q85E11_CHAMA</name>
<evidence type="ECO:0000256" key="11">
    <source>
        <dbReference type="ARBA" id="ARBA00022982"/>
    </source>
</evidence>
<keyword evidence="8 20" id="KW-0812">Transmembrane</keyword>
<evidence type="ECO:0000256" key="7">
    <source>
        <dbReference type="ARBA" id="ARBA00022660"/>
    </source>
</evidence>
<accession>Q85E11</accession>
<evidence type="ECO:0000256" key="4">
    <source>
        <dbReference type="ARBA" id="ARBA00013531"/>
    </source>
</evidence>
<evidence type="ECO:0000256" key="18">
    <source>
        <dbReference type="PIRSR" id="PIRSR038885-1"/>
    </source>
</evidence>
<evidence type="ECO:0000256" key="10">
    <source>
        <dbReference type="ARBA" id="ARBA00022792"/>
    </source>
</evidence>
<evidence type="ECO:0000256" key="6">
    <source>
        <dbReference type="ARBA" id="ARBA00022617"/>
    </source>
</evidence>
<keyword evidence="13 19" id="KW-0408">Iron</keyword>
<comment type="similarity">
    <text evidence="17 20">Belongs to the cytochrome b family.</text>
</comment>
<gene>
    <name evidence="23" type="primary">Cb</name>
</gene>
<evidence type="ECO:0000256" key="15">
    <source>
        <dbReference type="ARBA" id="ARBA00023128"/>
    </source>
</evidence>
<dbReference type="InterPro" id="IPR048259">
    <property type="entry name" value="Cytochrome_b_N_euk/bac"/>
</dbReference>
<dbReference type="Pfam" id="PF00033">
    <property type="entry name" value="Cytochrome_B"/>
    <property type="match status" value="1"/>
</dbReference>
<dbReference type="InterPro" id="IPR030689">
    <property type="entry name" value="Cytochrome_b"/>
</dbReference>
<keyword evidence="14" id="KW-0830">Ubiquinone</keyword>
<dbReference type="AlphaFoldDB" id="Q85E11"/>
<feature type="transmembrane region" description="Helical" evidence="20">
    <location>
        <begin position="145"/>
        <end position="166"/>
    </location>
</feature>
<evidence type="ECO:0000259" key="22">
    <source>
        <dbReference type="PROSITE" id="PS51003"/>
    </source>
</evidence>
<comment type="cofactor">
    <cofactor evidence="19">
        <name>heme</name>
        <dbReference type="ChEBI" id="CHEBI:30413"/>
    </cofactor>
    <text evidence="19">Binds 2 heme groups non-covalently.</text>
</comment>
<comment type="subcellular location">
    <subcellularLocation>
        <location evidence="2">Mitochondrion inner membrane</location>
        <topology evidence="2">Multi-pass membrane protein</topology>
    </subcellularLocation>
</comment>
<feature type="binding site" description="axial binding residue" evidence="19">
    <location>
        <position position="83"/>
    </location>
    <ligand>
        <name>heme b</name>
        <dbReference type="ChEBI" id="CHEBI:60344"/>
        <label>b562</label>
    </ligand>
    <ligandPart>
        <name>Fe</name>
        <dbReference type="ChEBI" id="CHEBI:18248"/>
    </ligandPart>
</feature>
<evidence type="ECO:0000256" key="14">
    <source>
        <dbReference type="ARBA" id="ARBA00023075"/>
    </source>
</evidence>
<feature type="transmembrane region" description="Helical" evidence="20">
    <location>
        <begin position="288"/>
        <end position="308"/>
    </location>
</feature>
<dbReference type="GO" id="GO:0005743">
    <property type="term" value="C:mitochondrial inner membrane"/>
    <property type="evidence" value="ECO:0007669"/>
    <property type="project" value="UniProtKB-SubCell"/>
</dbReference>
<keyword evidence="9 19" id="KW-0479">Metal-binding</keyword>
<organism evidence="23">
    <name type="scientific">Chalceus macrolepidotus</name>
    <name type="common">Pinktailed characin</name>
    <dbReference type="NCBI Taxonomy" id="42552"/>
    <lineage>
        <taxon>Eukaryota</taxon>
        <taxon>Metazoa</taxon>
        <taxon>Chordata</taxon>
        <taxon>Craniata</taxon>
        <taxon>Vertebrata</taxon>
        <taxon>Euteleostomi</taxon>
        <taxon>Actinopterygii</taxon>
        <taxon>Neopterygii</taxon>
        <taxon>Teleostei</taxon>
        <taxon>Ostariophysi</taxon>
        <taxon>Characiformes</taxon>
        <taxon>Characoidei</taxon>
        <taxon>Chalceidae</taxon>
        <taxon>Chalceus</taxon>
    </lineage>
</organism>
<dbReference type="GO" id="GO:0006122">
    <property type="term" value="P:mitochondrial electron transport, ubiquinol to cytochrome c"/>
    <property type="evidence" value="ECO:0007669"/>
    <property type="project" value="TreeGrafter"/>
</dbReference>
<sequence length="380" mass="42446">MANLRKSHPLLKIANSALIDLPAPSNISAWWNFGSLLLLCLIMQILTGLFLAMHYTSDISTAFSSVVHICRDVNHGWLIRNMHANGASFFFICIYLHIGRGLYYGSYLYKETWNIGVVLLLLLMMTAFVGYVLPWGQMSFWGATVITNLLSAVPYVGDMLVQWIWGGFSVDNATLTRFFAFHFLLPFAIVAATGSHALFLHETGSNNPVGLNSDADKISFHPYFSYKDILGFVILLMALVSLALFSPNLLGDPENFTPANPLVTPPHIKPEWYFLFAYAILRSIPNKLGGVLALLFSILILMLVPMLHTSKQKALTFRPLSQLLFWALVADVAILTWIGGMPVEHPFIIIGQIASVLYFAFFLILNPLAGWLENKSLNWS</sequence>
<protein>
    <recommendedName>
        <fullName evidence="4 20">Cytochrome b</fullName>
    </recommendedName>
</protein>
<dbReference type="InterPro" id="IPR036150">
    <property type="entry name" value="Cyt_b/b6_C_sf"/>
</dbReference>
<feature type="transmembrane region" description="Helical" evidence="20">
    <location>
        <begin position="346"/>
        <end position="365"/>
    </location>
</feature>
<dbReference type="InterPro" id="IPR005797">
    <property type="entry name" value="Cyt_b/b6_N"/>
</dbReference>
<comment type="function">
    <text evidence="1 20">Component of the ubiquinol-cytochrome c reductase complex (complex III or cytochrome b-c1 complex) that is part of the mitochondrial respiratory chain. The b-c1 complex mediates electron transfer from ubiquinol to cytochrome c. Contributes to the generation of a proton gradient across the mitochondrial membrane that is then used for ATP synthesis.</text>
</comment>
<dbReference type="GO" id="GO:0008121">
    <property type="term" value="F:quinol-cytochrome-c reductase activity"/>
    <property type="evidence" value="ECO:0007669"/>
    <property type="project" value="InterPro"/>
</dbReference>
<keyword evidence="6 19" id="KW-0349">Heme</keyword>
<feature type="binding site" evidence="18">
    <location>
        <position position="201"/>
    </location>
    <ligand>
        <name>a ubiquinone</name>
        <dbReference type="ChEBI" id="CHEBI:16389"/>
    </ligand>
</feature>
<evidence type="ECO:0000256" key="5">
    <source>
        <dbReference type="ARBA" id="ARBA00022448"/>
    </source>
</evidence>
<dbReference type="GO" id="GO:0045275">
    <property type="term" value="C:respiratory chain complex III"/>
    <property type="evidence" value="ECO:0007669"/>
    <property type="project" value="InterPro"/>
</dbReference>
<comment type="subunit">
    <text evidence="3">The cytochrome bc1 complex contains 3 respiratory subunits (MT-CYB, CYC1 and UQCRFS1), 2 core proteins (UQCRC1 and UQCRC2) and probably 6 low-molecular weight proteins.</text>
</comment>
<evidence type="ECO:0000256" key="3">
    <source>
        <dbReference type="ARBA" id="ARBA00011660"/>
    </source>
</evidence>
<keyword evidence="11 20" id="KW-0249">Electron transport</keyword>
<dbReference type="CDD" id="cd00284">
    <property type="entry name" value="Cytochrome_b_N"/>
    <property type="match status" value="1"/>
</dbReference>
<dbReference type="InterPro" id="IPR027387">
    <property type="entry name" value="Cytb/b6-like_sf"/>
</dbReference>
<evidence type="ECO:0000256" key="16">
    <source>
        <dbReference type="ARBA" id="ARBA00023136"/>
    </source>
</evidence>
<dbReference type="SUPFAM" id="SSF81648">
    <property type="entry name" value="a domain/subunit of cytochrome bc1 complex (Ubiquinol-cytochrome c reductase)"/>
    <property type="match status" value="1"/>
</dbReference>
<dbReference type="GO" id="GO:0016491">
    <property type="term" value="F:oxidoreductase activity"/>
    <property type="evidence" value="ECO:0007669"/>
    <property type="project" value="UniProtKB-UniRule"/>
</dbReference>
<feature type="transmembrane region" description="Helical" evidence="20">
    <location>
        <begin position="320"/>
        <end position="340"/>
    </location>
</feature>
<proteinExistence type="inferred from homology"/>
<dbReference type="PIRSF" id="PIRSF038885">
    <property type="entry name" value="COB"/>
    <property type="match status" value="1"/>
</dbReference>
<evidence type="ECO:0000256" key="12">
    <source>
        <dbReference type="ARBA" id="ARBA00022989"/>
    </source>
</evidence>
<dbReference type="EMBL" id="AB054130">
    <property type="protein sequence ID" value="BAC67480.1"/>
    <property type="molecule type" value="Genomic_DNA"/>
</dbReference>
<evidence type="ECO:0000256" key="2">
    <source>
        <dbReference type="ARBA" id="ARBA00004448"/>
    </source>
</evidence>
<evidence type="ECO:0000256" key="19">
    <source>
        <dbReference type="PIRSR" id="PIRSR038885-2"/>
    </source>
</evidence>
<dbReference type="InterPro" id="IPR016174">
    <property type="entry name" value="Di-haem_cyt_TM"/>
</dbReference>
<feature type="domain" description="Cytochrome b/b6 C-terminal region profile" evidence="22">
    <location>
        <begin position="210"/>
        <end position="380"/>
    </location>
</feature>
<feature type="transmembrane region" description="Helical" evidence="20">
    <location>
        <begin position="113"/>
        <end position="133"/>
    </location>
</feature>
<comment type="cofactor">
    <cofactor evidence="20">
        <name>heme b</name>
        <dbReference type="ChEBI" id="CHEBI:60344"/>
    </cofactor>
    <text evidence="20">Binds 2 heme groups non-covalently.</text>
</comment>
<dbReference type="PROSITE" id="PS51002">
    <property type="entry name" value="CYTB_NTER"/>
    <property type="match status" value="1"/>
</dbReference>
<feature type="domain" description="Cytochrome b/b6 N-terminal region profile" evidence="21">
    <location>
        <begin position="1"/>
        <end position="209"/>
    </location>
</feature>
<evidence type="ECO:0000256" key="20">
    <source>
        <dbReference type="RuleBase" id="RU362117"/>
    </source>
</evidence>
<feature type="transmembrane region" description="Helical" evidence="20">
    <location>
        <begin position="87"/>
        <end position="107"/>
    </location>
</feature>
<evidence type="ECO:0000259" key="21">
    <source>
        <dbReference type="PROSITE" id="PS51002"/>
    </source>
</evidence>
<dbReference type="PANTHER" id="PTHR19271:SF16">
    <property type="entry name" value="CYTOCHROME B"/>
    <property type="match status" value="1"/>
</dbReference>
<feature type="binding site" description="axial binding residue" evidence="19">
    <location>
        <position position="182"/>
    </location>
    <ligand>
        <name>heme b</name>
        <dbReference type="ChEBI" id="CHEBI:60344"/>
        <label>b562</label>
    </ligand>
    <ligandPart>
        <name>Fe</name>
        <dbReference type="ChEBI" id="CHEBI:18248"/>
    </ligandPart>
</feature>
<evidence type="ECO:0000256" key="8">
    <source>
        <dbReference type="ARBA" id="ARBA00022692"/>
    </source>
</evidence>
<dbReference type="InterPro" id="IPR005798">
    <property type="entry name" value="Cyt_b/b6_C"/>
</dbReference>
<dbReference type="PANTHER" id="PTHR19271">
    <property type="entry name" value="CYTOCHROME B"/>
    <property type="match status" value="1"/>
</dbReference>
<dbReference type="PROSITE" id="PS51003">
    <property type="entry name" value="CYTB_CTER"/>
    <property type="match status" value="1"/>
</dbReference>
<dbReference type="InterPro" id="IPR048260">
    <property type="entry name" value="Cytochrome_b_C_euk/bac"/>
</dbReference>
<dbReference type="CDD" id="cd00290">
    <property type="entry name" value="cytochrome_b_C"/>
    <property type="match status" value="1"/>
</dbReference>
<keyword evidence="12 20" id="KW-1133">Transmembrane helix</keyword>
<evidence type="ECO:0000313" key="23">
    <source>
        <dbReference type="EMBL" id="BAC67480.1"/>
    </source>
</evidence>